<evidence type="ECO:0000313" key="3">
    <source>
        <dbReference type="Proteomes" id="UP000271974"/>
    </source>
</evidence>
<evidence type="ECO:0000313" key="2">
    <source>
        <dbReference type="EMBL" id="RUS83910.1"/>
    </source>
</evidence>
<keyword evidence="3" id="KW-1185">Reference proteome</keyword>
<dbReference type="EMBL" id="RQTK01000225">
    <property type="protein sequence ID" value="RUS83910.1"/>
    <property type="molecule type" value="Genomic_DNA"/>
</dbReference>
<name>A0A433TQW7_ELYCH</name>
<dbReference type="Pfam" id="PF01145">
    <property type="entry name" value="Band_7"/>
    <property type="match status" value="1"/>
</dbReference>
<dbReference type="InterPro" id="IPR001107">
    <property type="entry name" value="Band_7"/>
</dbReference>
<gene>
    <name evidence="2" type="ORF">EGW08_008324</name>
</gene>
<organism evidence="2 3">
    <name type="scientific">Elysia chlorotica</name>
    <name type="common">Eastern emerald elysia</name>
    <name type="synonym">Sea slug</name>
    <dbReference type="NCBI Taxonomy" id="188477"/>
    <lineage>
        <taxon>Eukaryota</taxon>
        <taxon>Metazoa</taxon>
        <taxon>Spiralia</taxon>
        <taxon>Lophotrochozoa</taxon>
        <taxon>Mollusca</taxon>
        <taxon>Gastropoda</taxon>
        <taxon>Heterobranchia</taxon>
        <taxon>Euthyneura</taxon>
        <taxon>Panpulmonata</taxon>
        <taxon>Sacoglossa</taxon>
        <taxon>Placobranchoidea</taxon>
        <taxon>Plakobranchidae</taxon>
        <taxon>Elysia</taxon>
    </lineage>
</organism>
<dbReference type="Proteomes" id="UP000271974">
    <property type="component" value="Unassembled WGS sequence"/>
</dbReference>
<evidence type="ECO:0000259" key="1">
    <source>
        <dbReference type="Pfam" id="PF01145"/>
    </source>
</evidence>
<feature type="domain" description="Band 7" evidence="1">
    <location>
        <begin position="87"/>
        <end position="225"/>
    </location>
</feature>
<proteinExistence type="predicted"/>
<protein>
    <recommendedName>
        <fullName evidence="1">Band 7 domain-containing protein</fullName>
    </recommendedName>
</protein>
<dbReference type="OrthoDB" id="10266334at2759"/>
<reference evidence="2 3" key="1">
    <citation type="submission" date="2019-01" db="EMBL/GenBank/DDBJ databases">
        <title>A draft genome assembly of the solar-powered sea slug Elysia chlorotica.</title>
        <authorList>
            <person name="Cai H."/>
            <person name="Li Q."/>
            <person name="Fang X."/>
            <person name="Li J."/>
            <person name="Curtis N.E."/>
            <person name="Altenburger A."/>
            <person name="Shibata T."/>
            <person name="Feng M."/>
            <person name="Maeda T."/>
            <person name="Schwartz J.A."/>
            <person name="Shigenobu S."/>
            <person name="Lundholm N."/>
            <person name="Nishiyama T."/>
            <person name="Yang H."/>
            <person name="Hasebe M."/>
            <person name="Li S."/>
            <person name="Pierce S.K."/>
            <person name="Wang J."/>
        </authorList>
    </citation>
    <scope>NUCLEOTIDE SEQUENCE [LARGE SCALE GENOMIC DNA]</scope>
    <source>
        <strain evidence="2">EC2010</strain>
        <tissue evidence="2">Whole organism of an adult</tissue>
    </source>
</reference>
<comment type="caution">
    <text evidence="2">The sequence shown here is derived from an EMBL/GenBank/DDBJ whole genome shotgun (WGS) entry which is preliminary data.</text>
</comment>
<accession>A0A433TQW7</accession>
<dbReference type="AlphaFoldDB" id="A0A433TQW7"/>
<feature type="non-terminal residue" evidence="2">
    <location>
        <position position="260"/>
    </location>
</feature>
<sequence>MKFKTVREGEQAVILNHRGEGRLVVGPQRVFLFRERFNRLKSKTADRYQYLEIQENNGSISHRPGPCEEFNNTLKYQSCVKQNAHCIDGNHVLVVYRRLKGGEAERRIIQGPAVFIPEAEEWVHEFQWHGSDPNNKARMVPGIHKFIQLPTIPNNFYYNVREVRTSDDTMLTVKIMMFYQMKDVLVMLDTTHDPIADLINALCADVISFVGPLSYEQFVDKTGLLSSLATYPQLIQRAGGVGFTVQKVVFRGYHASDQLQ</sequence>